<dbReference type="Pfam" id="PF07715">
    <property type="entry name" value="Plug"/>
    <property type="match status" value="1"/>
</dbReference>
<evidence type="ECO:0000256" key="6">
    <source>
        <dbReference type="ARBA" id="ARBA00023004"/>
    </source>
</evidence>
<dbReference type="CDD" id="cd01347">
    <property type="entry name" value="ligand_gated_channel"/>
    <property type="match status" value="1"/>
</dbReference>
<keyword evidence="7 11" id="KW-0798">TonB box</keyword>
<reference evidence="14" key="2">
    <citation type="submission" date="2020-09" db="EMBL/GenBank/DDBJ databases">
        <authorList>
            <person name="Sun Q."/>
            <person name="Kim S."/>
        </authorList>
    </citation>
    <scope>NUCLEOTIDE SEQUENCE</scope>
    <source>
        <strain evidence="14">KCTC 42731</strain>
    </source>
</reference>
<dbReference type="InterPro" id="IPR037066">
    <property type="entry name" value="Plug_dom_sf"/>
</dbReference>
<dbReference type="RefSeq" id="WP_189774297.1">
    <property type="nucleotide sequence ID" value="NZ_BNCK01000012.1"/>
</dbReference>
<dbReference type="SMART" id="SM00965">
    <property type="entry name" value="STN"/>
    <property type="match status" value="1"/>
</dbReference>
<evidence type="ECO:0000259" key="13">
    <source>
        <dbReference type="SMART" id="SM00965"/>
    </source>
</evidence>
<evidence type="ECO:0000256" key="7">
    <source>
        <dbReference type="ARBA" id="ARBA00023077"/>
    </source>
</evidence>
<dbReference type="Gene3D" id="3.55.50.30">
    <property type="match status" value="1"/>
</dbReference>
<dbReference type="GO" id="GO:0044718">
    <property type="term" value="P:siderophore transmembrane transport"/>
    <property type="evidence" value="ECO:0007669"/>
    <property type="project" value="TreeGrafter"/>
</dbReference>
<dbReference type="PANTHER" id="PTHR30069:SF42">
    <property type="entry name" value="FERRIC AEROBACTIN RECEPTOR"/>
    <property type="match status" value="1"/>
</dbReference>
<feature type="domain" description="Secretin/TonB short N-terminal" evidence="13">
    <location>
        <begin position="58"/>
        <end position="109"/>
    </location>
</feature>
<evidence type="ECO:0000256" key="4">
    <source>
        <dbReference type="ARBA" id="ARBA00022496"/>
    </source>
</evidence>
<dbReference type="InterPro" id="IPR012910">
    <property type="entry name" value="Plug_dom"/>
</dbReference>
<dbReference type="InterPro" id="IPR011662">
    <property type="entry name" value="Secretin/TonB_short_N"/>
</dbReference>
<evidence type="ECO:0000256" key="11">
    <source>
        <dbReference type="RuleBase" id="RU003357"/>
    </source>
</evidence>
<keyword evidence="12" id="KW-0732">Signal</keyword>
<dbReference type="SUPFAM" id="SSF56935">
    <property type="entry name" value="Porins"/>
    <property type="match status" value="1"/>
</dbReference>
<reference evidence="14" key="1">
    <citation type="journal article" date="2014" name="Int. J. Syst. Evol. Microbiol.">
        <title>Complete genome sequence of Corynebacterium casei LMG S-19264T (=DSM 44701T), isolated from a smear-ripened cheese.</title>
        <authorList>
            <consortium name="US DOE Joint Genome Institute (JGI-PGF)"/>
            <person name="Walter F."/>
            <person name="Albersmeier A."/>
            <person name="Kalinowski J."/>
            <person name="Ruckert C."/>
        </authorList>
    </citation>
    <scope>NUCLEOTIDE SEQUENCE</scope>
    <source>
        <strain evidence="14">KCTC 42731</strain>
    </source>
</reference>
<dbReference type="Pfam" id="PF00593">
    <property type="entry name" value="TonB_dep_Rec_b-barrel"/>
    <property type="match status" value="1"/>
</dbReference>
<gene>
    <name evidence="14" type="ORF">GCM10017161_39530</name>
</gene>
<evidence type="ECO:0000256" key="9">
    <source>
        <dbReference type="ARBA" id="ARBA00023237"/>
    </source>
</evidence>
<keyword evidence="2 10" id="KW-0813">Transport</keyword>
<evidence type="ECO:0000256" key="8">
    <source>
        <dbReference type="ARBA" id="ARBA00023136"/>
    </source>
</evidence>
<evidence type="ECO:0000256" key="5">
    <source>
        <dbReference type="ARBA" id="ARBA00022692"/>
    </source>
</evidence>
<keyword evidence="14" id="KW-0675">Receptor</keyword>
<sequence>MKSFPKLVLASSIFLALSPSQVQADTIPQQQYIDVKQYQLSASTLKQALAEYSKVSGVQIFVSDRLVSGIKAEPLTGNYSAKEALNLLLGNAALKAIWKNEQAVVIKKSLTQISETKSKQSAVREKATVEVIEVNGSRTQQGLSSLSRQTTIIDNDMLNRELGASANLAQIIAKFVPGMAPSGQTMTNFGLTMRGRNLLVLIDGVPMNTNRNVSRDLFNIHAAQIETIEVVRGGNAIYGSGATGGVMYITTRKATDVVQTRFGFGSSLSQVQADGFGYHLGQSVGLVKDNFAFSLDVDSQVTGGYYDANGYRLAPEPSQGDLFDSKQLSIQAKARYQPSEEQVFELGMVSFRSWQDTDFASDPSVAALPIYQSAAKAIRGIGLDQQNEAKNLMVNLAWYDQDVYGHALSAQAYARQYETYFYPFDGRPYGGWGHIAQSFLDTKVYGLRTLLTKEVSQHRFNYGIDVNLEQTAMPVIVYNSDAYDKSAGLNFVSEGERTFMPETDTNSHAFFAQYTYNSMFGLTLDAGIRREKVDVSFDNFITLGQGFNVDGGDLSYSDTLLNLTLDYDFDHGFGTYLAFNQGFELPDVGLQLRYANEAFNIASSTLKPVTSDNIELGMRYYGNNSQIDVSVFQSTSDQGRVKNENFGWTLRRDEEEIQGIELEASHAFTNQFNLALMASKIVGEEKPEGTQKWQDMNGFRIPPFKAAITLSYQADDWMLQTRVNHVASEDYRLAGKDGFGRHQTKSYTTIDLMAQVEKPWGSISAGVENLTNKDYFPLYSQLLRNNNNTSYIPARGTNLTVSYSYNW</sequence>
<dbReference type="GO" id="GO:0009279">
    <property type="term" value="C:cell outer membrane"/>
    <property type="evidence" value="ECO:0007669"/>
    <property type="project" value="UniProtKB-SubCell"/>
</dbReference>
<dbReference type="AlphaFoldDB" id="A0A919BQ88"/>
<comment type="similarity">
    <text evidence="10 11">Belongs to the TonB-dependent receptor family.</text>
</comment>
<evidence type="ECO:0000256" key="1">
    <source>
        <dbReference type="ARBA" id="ARBA00004571"/>
    </source>
</evidence>
<dbReference type="EMBL" id="BNCK01000012">
    <property type="protein sequence ID" value="GHG06015.1"/>
    <property type="molecule type" value="Genomic_DNA"/>
</dbReference>
<dbReference type="PROSITE" id="PS52016">
    <property type="entry name" value="TONB_DEPENDENT_REC_3"/>
    <property type="match status" value="1"/>
</dbReference>
<evidence type="ECO:0000256" key="12">
    <source>
        <dbReference type="SAM" id="SignalP"/>
    </source>
</evidence>
<name>A0A919BQ88_9GAMM</name>
<keyword evidence="5 10" id="KW-0812">Transmembrane</keyword>
<evidence type="ECO:0000313" key="14">
    <source>
        <dbReference type="EMBL" id="GHG06015.1"/>
    </source>
</evidence>
<protein>
    <submittedName>
        <fullName evidence="14">Siderophore receptor</fullName>
    </submittedName>
</protein>
<keyword evidence="8 10" id="KW-0472">Membrane</keyword>
<keyword evidence="3 10" id="KW-1134">Transmembrane beta strand</keyword>
<organism evidence="14 15">
    <name type="scientific">Thalassotalea marina</name>
    <dbReference type="NCBI Taxonomy" id="1673741"/>
    <lineage>
        <taxon>Bacteria</taxon>
        <taxon>Pseudomonadati</taxon>
        <taxon>Pseudomonadota</taxon>
        <taxon>Gammaproteobacteria</taxon>
        <taxon>Alteromonadales</taxon>
        <taxon>Colwelliaceae</taxon>
        <taxon>Thalassotalea</taxon>
    </lineage>
</organism>
<feature type="chain" id="PRO_5037962464" evidence="12">
    <location>
        <begin position="25"/>
        <end position="807"/>
    </location>
</feature>
<dbReference type="GO" id="GO:0015344">
    <property type="term" value="F:siderophore uptake transmembrane transporter activity"/>
    <property type="evidence" value="ECO:0007669"/>
    <property type="project" value="TreeGrafter"/>
</dbReference>
<feature type="signal peptide" evidence="12">
    <location>
        <begin position="1"/>
        <end position="24"/>
    </location>
</feature>
<keyword evidence="15" id="KW-1185">Reference proteome</keyword>
<dbReference type="Gene3D" id="2.40.170.20">
    <property type="entry name" value="TonB-dependent receptor, beta-barrel domain"/>
    <property type="match status" value="1"/>
</dbReference>
<evidence type="ECO:0000256" key="2">
    <source>
        <dbReference type="ARBA" id="ARBA00022448"/>
    </source>
</evidence>
<evidence type="ECO:0000256" key="3">
    <source>
        <dbReference type="ARBA" id="ARBA00022452"/>
    </source>
</evidence>
<dbReference type="InterPro" id="IPR036942">
    <property type="entry name" value="Beta-barrel_TonB_sf"/>
</dbReference>
<dbReference type="PANTHER" id="PTHR30069">
    <property type="entry name" value="TONB-DEPENDENT OUTER MEMBRANE RECEPTOR"/>
    <property type="match status" value="1"/>
</dbReference>
<comment type="caution">
    <text evidence="14">The sequence shown here is derived from an EMBL/GenBank/DDBJ whole genome shotgun (WGS) entry which is preliminary data.</text>
</comment>
<evidence type="ECO:0000313" key="15">
    <source>
        <dbReference type="Proteomes" id="UP000623842"/>
    </source>
</evidence>
<evidence type="ECO:0000256" key="10">
    <source>
        <dbReference type="PROSITE-ProRule" id="PRU01360"/>
    </source>
</evidence>
<dbReference type="InterPro" id="IPR039426">
    <property type="entry name" value="TonB-dep_rcpt-like"/>
</dbReference>
<keyword evidence="4" id="KW-0410">Iron transport</keyword>
<keyword evidence="9 10" id="KW-0998">Cell outer membrane</keyword>
<comment type="subcellular location">
    <subcellularLocation>
        <location evidence="1 10">Cell outer membrane</location>
        <topology evidence="1 10">Multi-pass membrane protein</topology>
    </subcellularLocation>
</comment>
<dbReference type="Proteomes" id="UP000623842">
    <property type="component" value="Unassembled WGS sequence"/>
</dbReference>
<accession>A0A919BQ88</accession>
<dbReference type="InterPro" id="IPR000531">
    <property type="entry name" value="Beta-barrel_TonB"/>
</dbReference>
<keyword evidence="4" id="KW-0406">Ion transport</keyword>
<keyword evidence="6" id="KW-0408">Iron</keyword>
<dbReference type="Gene3D" id="2.170.130.10">
    <property type="entry name" value="TonB-dependent receptor, plug domain"/>
    <property type="match status" value="1"/>
</dbReference>
<proteinExistence type="inferred from homology"/>